<dbReference type="AlphaFoldDB" id="A0A8J4CL92"/>
<organism evidence="5 6">
    <name type="scientific">Volvox reticuliferus</name>
    <dbReference type="NCBI Taxonomy" id="1737510"/>
    <lineage>
        <taxon>Eukaryota</taxon>
        <taxon>Viridiplantae</taxon>
        <taxon>Chlorophyta</taxon>
        <taxon>core chlorophytes</taxon>
        <taxon>Chlorophyceae</taxon>
        <taxon>CS clade</taxon>
        <taxon>Chlamydomonadales</taxon>
        <taxon>Volvocaceae</taxon>
        <taxon>Volvox</taxon>
    </lineage>
</organism>
<comment type="subcellular location">
    <subcellularLocation>
        <location evidence="1">Nucleus</location>
    </subcellularLocation>
</comment>
<feature type="region of interest" description="Disordered" evidence="3">
    <location>
        <begin position="460"/>
        <end position="558"/>
    </location>
</feature>
<dbReference type="Pfam" id="PF10607">
    <property type="entry name" value="CTLH"/>
    <property type="match status" value="2"/>
</dbReference>
<feature type="compositionally biased region" description="Low complexity" evidence="3">
    <location>
        <begin position="511"/>
        <end position="526"/>
    </location>
</feature>
<feature type="region of interest" description="Disordered" evidence="3">
    <location>
        <begin position="358"/>
        <end position="388"/>
    </location>
</feature>
<dbReference type="PANTHER" id="PTHR13681:SF24">
    <property type="entry name" value="TUDOR DOMAIN-CONTAINING PROTEIN 3"/>
    <property type="match status" value="1"/>
</dbReference>
<evidence type="ECO:0000256" key="2">
    <source>
        <dbReference type="ARBA" id="ARBA00023242"/>
    </source>
</evidence>
<protein>
    <recommendedName>
        <fullName evidence="4">CTLH domain-containing protein</fullName>
    </recommendedName>
</protein>
<keyword evidence="2" id="KW-0539">Nucleus</keyword>
<feature type="compositionally biased region" description="Low complexity" evidence="3">
    <location>
        <begin position="370"/>
        <end position="381"/>
    </location>
</feature>
<gene>
    <name evidence="5" type="ORF">Vretifemale_12601</name>
</gene>
<feature type="compositionally biased region" description="Gly residues" evidence="3">
    <location>
        <begin position="919"/>
        <end position="936"/>
    </location>
</feature>
<dbReference type="InterPro" id="IPR024964">
    <property type="entry name" value="CTLH/CRA"/>
</dbReference>
<feature type="region of interest" description="Disordered" evidence="3">
    <location>
        <begin position="918"/>
        <end position="950"/>
    </location>
</feature>
<evidence type="ECO:0000313" key="6">
    <source>
        <dbReference type="Proteomes" id="UP000747110"/>
    </source>
</evidence>
<dbReference type="PROSITE" id="PS50897">
    <property type="entry name" value="CTLH"/>
    <property type="match status" value="1"/>
</dbReference>
<keyword evidence="6" id="KW-1185">Reference proteome</keyword>
<dbReference type="PANTHER" id="PTHR13681">
    <property type="entry name" value="SURVIVAL OF MOTOR NEURON-RELATED-SPLICING FACTOR 30-RELATED"/>
    <property type="match status" value="1"/>
</dbReference>
<evidence type="ECO:0000256" key="3">
    <source>
        <dbReference type="SAM" id="MobiDB-lite"/>
    </source>
</evidence>
<dbReference type="EMBL" id="BNCP01000028">
    <property type="protein sequence ID" value="GIL83883.1"/>
    <property type="molecule type" value="Genomic_DNA"/>
</dbReference>
<feature type="compositionally biased region" description="Acidic residues" evidence="3">
    <location>
        <begin position="940"/>
        <end position="950"/>
    </location>
</feature>
<feature type="region of interest" description="Disordered" evidence="3">
    <location>
        <begin position="400"/>
        <end position="436"/>
    </location>
</feature>
<feature type="domain" description="CTLH" evidence="4">
    <location>
        <begin position="35"/>
        <end position="83"/>
    </location>
</feature>
<sequence>MQEVCLPVLDDLVKDYADGVVGQATGAWQQCEAMRQALLAGDVDTGLSIIRDVCPAALEDVRLVFRAKKQKFVELLRSTGDPEAALACARSELAPLALHAYPEAYVEFKRLLLLLLLLPQHRNHPQQQQQQHTEEAEAEGQQDRVTPQPNLTPPEAQEDLASGMLLMGFGGSGSSAAAVLCSSAGSAGLLDPESTSEFADLAYFTVRSLLGMQQPLLSLQLRFLLRLYGSYPASASTSGGALASELAPRLRGGGAGGGNRDPAPLPPLTAPGGGGGPPSFPESAMQAVIHGAGTSRQAATDAMKRHGGDALSAFKAEVGRLRLNEHLLAELALEYGTFRGLFSVQQVEALKKRAAVGGCGGEKAVVPERSPSSSAAAIATSSRDEDEHGLQRLIRNAQRLYKQQQQQQKRRGQGRYADSQQQQRQEQQYQQQGRNALSAAGSGRLLVATVSGPLGLARGIASREGASPPNKVARRSPPSEEDVGDDGNNEQMGDGTQQDDAEDEMEGDRQAAAAAMATSAPMEAAAGDGASSPEAVPASDSGSGSRSGSGSGSGGTQRLQGQEIISALLRLGQEGDADSVLALVEAADPHLWDEHPNLLFDVRRCQYGKLLAEGQITAALELARRELTPLANANPALLPLLKNAMAALLPPLPVGPRSPATADTAAAPPPLFRSLLPSASGASLPSAAPSSADASMMMVLGGATTATATAGSSSSNPSLLPSLPTVVGAIQAVLQPRLGLQGPRLLRLMEGLLASHRAWMKAERMTSDPFAEAMRINALRVTPPDIAATAAAAAALASQARQPSGAAGVGAAAAAAAARSSPPLPRPPPPSRPAREAELAVSLGATARALERALREAGADDRAVLQPWYEMEQQLLAQIALPFGRAELQGPGAPGAGGALFGIFGGGVPGLLPAEEEVQGGGEGGVGARVGGGAGRGMAPDDDDNSGEGMEVDEEGVLRLMEILELPRGAAVELLLNHDGDVQAAILSVMH</sequence>
<feature type="region of interest" description="Disordered" evidence="3">
    <location>
        <begin position="124"/>
        <end position="156"/>
    </location>
</feature>
<feature type="compositionally biased region" description="Gly residues" evidence="3">
    <location>
        <begin position="545"/>
        <end position="555"/>
    </location>
</feature>
<dbReference type="OrthoDB" id="2415936at2759"/>
<accession>A0A8J4CL92</accession>
<dbReference type="SMART" id="SM00668">
    <property type="entry name" value="CTLH"/>
    <property type="match status" value="2"/>
</dbReference>
<dbReference type="InterPro" id="IPR006595">
    <property type="entry name" value="CTLH_C"/>
</dbReference>
<evidence type="ECO:0000259" key="4">
    <source>
        <dbReference type="PROSITE" id="PS50897"/>
    </source>
</evidence>
<reference evidence="5" key="1">
    <citation type="journal article" date="2021" name="Proc. Natl. Acad. Sci. U.S.A.">
        <title>Three genomes in the algal genus Volvox reveal the fate of a haploid sex-determining region after a transition to homothallism.</title>
        <authorList>
            <person name="Yamamoto K."/>
            <person name="Hamaji T."/>
            <person name="Kawai-Toyooka H."/>
            <person name="Matsuzaki R."/>
            <person name="Takahashi F."/>
            <person name="Nishimura Y."/>
            <person name="Kawachi M."/>
            <person name="Noguchi H."/>
            <person name="Minakuchi Y."/>
            <person name="Umen J.G."/>
            <person name="Toyoda A."/>
            <person name="Nozaki H."/>
        </authorList>
    </citation>
    <scope>NUCLEOTIDE SEQUENCE</scope>
    <source>
        <strain evidence="5">NIES-3786</strain>
    </source>
</reference>
<feature type="compositionally biased region" description="Low complexity" evidence="3">
    <location>
        <begin position="414"/>
        <end position="432"/>
    </location>
</feature>
<feature type="region of interest" description="Disordered" evidence="3">
    <location>
        <begin position="252"/>
        <end position="278"/>
    </location>
</feature>
<evidence type="ECO:0000256" key="1">
    <source>
        <dbReference type="ARBA" id="ARBA00004123"/>
    </source>
</evidence>
<dbReference type="GO" id="GO:0005634">
    <property type="term" value="C:nucleus"/>
    <property type="evidence" value="ECO:0007669"/>
    <property type="project" value="UniProtKB-SubCell"/>
</dbReference>
<name>A0A8J4CL92_9CHLO</name>
<feature type="compositionally biased region" description="Acidic residues" evidence="3">
    <location>
        <begin position="479"/>
        <end position="488"/>
    </location>
</feature>
<dbReference type="Proteomes" id="UP000747110">
    <property type="component" value="Unassembled WGS sequence"/>
</dbReference>
<feature type="compositionally biased region" description="Acidic residues" evidence="3">
    <location>
        <begin position="497"/>
        <end position="506"/>
    </location>
</feature>
<proteinExistence type="predicted"/>
<comment type="caution">
    <text evidence="5">The sequence shown here is derived from an EMBL/GenBank/DDBJ whole genome shotgun (WGS) entry which is preliminary data.</text>
</comment>
<evidence type="ECO:0000313" key="5">
    <source>
        <dbReference type="EMBL" id="GIL83883.1"/>
    </source>
</evidence>